<feature type="region of interest" description="Disordered" evidence="1">
    <location>
        <begin position="81"/>
        <end position="101"/>
    </location>
</feature>
<proteinExistence type="predicted"/>
<dbReference type="GO" id="GO:0018822">
    <property type="term" value="F:nitrile hydratase activity"/>
    <property type="evidence" value="ECO:0007669"/>
    <property type="project" value="TreeGrafter"/>
</dbReference>
<dbReference type="EMBL" id="BJWL01000019">
    <property type="protein sequence ID" value="GFZ07282.1"/>
    <property type="molecule type" value="Genomic_DNA"/>
</dbReference>
<name>A0A7J0G972_9ERIC</name>
<dbReference type="GO" id="GO:0051410">
    <property type="term" value="P:detoxification of nitrogen compound"/>
    <property type="evidence" value="ECO:0007669"/>
    <property type="project" value="TreeGrafter"/>
</dbReference>
<evidence type="ECO:0000313" key="3">
    <source>
        <dbReference type="Proteomes" id="UP000585474"/>
    </source>
</evidence>
<dbReference type="OrthoDB" id="1744010at2759"/>
<dbReference type="PANTHER" id="PTHR46044">
    <property type="entry name" value="NITRILASE"/>
    <property type="match status" value="1"/>
</dbReference>
<keyword evidence="3" id="KW-1185">Reference proteome</keyword>
<accession>A0A7J0G972</accession>
<dbReference type="AlphaFoldDB" id="A0A7J0G972"/>
<dbReference type="PANTHER" id="PTHR46044:SF1">
    <property type="entry name" value="CN HYDROLASE DOMAIN-CONTAINING PROTEIN"/>
    <property type="match status" value="1"/>
</dbReference>
<feature type="compositionally biased region" description="Pro residues" evidence="1">
    <location>
        <begin position="92"/>
        <end position="101"/>
    </location>
</feature>
<sequence length="207" mass="22760">MPESLKEMANRGVATAFQRVTDNEIGEAEAFTWILETPPTFKCAKWSPSSSSNAFPLAISEQHGLALVGNGPLIAEVDRARTHRRPRSEPPWSRPPPSSTAPLPPMVVVGRLVREIVKLGLKVAFFTASFRIRELKDKEDKAERLLAETASYGSRLVEFPEAFVGDSSFGVTIGNCTARGKEEFRKYHAAAIDMPGKSLFCVGPWQS</sequence>
<reference evidence="2 3" key="1">
    <citation type="submission" date="2019-07" db="EMBL/GenBank/DDBJ databases">
        <title>De Novo Assembly of kiwifruit Actinidia rufa.</title>
        <authorList>
            <person name="Sugita-Konishi S."/>
            <person name="Sato K."/>
            <person name="Mori E."/>
            <person name="Abe Y."/>
            <person name="Kisaki G."/>
            <person name="Hamano K."/>
            <person name="Suezawa K."/>
            <person name="Otani M."/>
            <person name="Fukuda T."/>
            <person name="Manabe T."/>
            <person name="Gomi K."/>
            <person name="Tabuchi M."/>
            <person name="Akimitsu K."/>
            <person name="Kataoka I."/>
        </authorList>
    </citation>
    <scope>NUCLEOTIDE SEQUENCE [LARGE SCALE GENOMIC DNA]</scope>
    <source>
        <strain evidence="3">cv. Fuchu</strain>
    </source>
</reference>
<protein>
    <submittedName>
        <fullName evidence="2">Uncharacterized protein</fullName>
    </submittedName>
</protein>
<dbReference type="GO" id="GO:0000257">
    <property type="term" value="F:nitrilase activity"/>
    <property type="evidence" value="ECO:0007669"/>
    <property type="project" value="TreeGrafter"/>
</dbReference>
<organism evidence="2 3">
    <name type="scientific">Actinidia rufa</name>
    <dbReference type="NCBI Taxonomy" id="165716"/>
    <lineage>
        <taxon>Eukaryota</taxon>
        <taxon>Viridiplantae</taxon>
        <taxon>Streptophyta</taxon>
        <taxon>Embryophyta</taxon>
        <taxon>Tracheophyta</taxon>
        <taxon>Spermatophyta</taxon>
        <taxon>Magnoliopsida</taxon>
        <taxon>eudicotyledons</taxon>
        <taxon>Gunneridae</taxon>
        <taxon>Pentapetalae</taxon>
        <taxon>asterids</taxon>
        <taxon>Ericales</taxon>
        <taxon>Actinidiaceae</taxon>
        <taxon>Actinidia</taxon>
    </lineage>
</organism>
<dbReference type="InterPro" id="IPR044149">
    <property type="entry name" value="Nitrilases_CHs"/>
</dbReference>
<comment type="caution">
    <text evidence="2">The sequence shown here is derived from an EMBL/GenBank/DDBJ whole genome shotgun (WGS) entry which is preliminary data.</text>
</comment>
<dbReference type="Proteomes" id="UP000585474">
    <property type="component" value="Unassembled WGS sequence"/>
</dbReference>
<gene>
    <name evidence="2" type="ORF">Acr_19g0002190</name>
</gene>
<evidence type="ECO:0000256" key="1">
    <source>
        <dbReference type="SAM" id="MobiDB-lite"/>
    </source>
</evidence>
<evidence type="ECO:0000313" key="2">
    <source>
        <dbReference type="EMBL" id="GFZ07282.1"/>
    </source>
</evidence>